<proteinExistence type="inferred from homology"/>
<name>A0A9P0CZB0_9CUCU</name>
<dbReference type="SUPFAM" id="SSF49309">
    <property type="entry name" value="Transglutaminase, two C-terminal domains"/>
    <property type="match status" value="2"/>
</dbReference>
<dbReference type="SUPFAM" id="SSF81296">
    <property type="entry name" value="E set domains"/>
    <property type="match status" value="1"/>
</dbReference>
<feature type="binding site" evidence="3">
    <location>
        <position position="410"/>
    </location>
    <ligand>
        <name>Ca(2+)</name>
        <dbReference type="ChEBI" id="CHEBI:29108"/>
    </ligand>
</feature>
<feature type="active site" evidence="2">
    <location>
        <position position="282"/>
    </location>
</feature>
<dbReference type="Gene3D" id="2.60.40.10">
    <property type="entry name" value="Immunoglobulins"/>
    <property type="match status" value="3"/>
</dbReference>
<dbReference type="PANTHER" id="PTHR11590">
    <property type="entry name" value="PROTEIN-GLUTAMINE GAMMA-GLUTAMYLTRANSFERASE"/>
    <property type="match status" value="1"/>
</dbReference>
<gene>
    <name evidence="5" type="ORF">PSYICH_LOCUS9563</name>
</gene>
<dbReference type="InterPro" id="IPR001102">
    <property type="entry name" value="Transglutaminase_N"/>
</dbReference>
<keyword evidence="6" id="KW-1185">Reference proteome</keyword>
<dbReference type="InterPro" id="IPR014756">
    <property type="entry name" value="Ig_E-set"/>
</dbReference>
<evidence type="ECO:0000313" key="5">
    <source>
        <dbReference type="EMBL" id="CAH1108988.1"/>
    </source>
</evidence>
<keyword evidence="3" id="KW-0479">Metal-binding</keyword>
<evidence type="ECO:0000256" key="1">
    <source>
        <dbReference type="ARBA" id="ARBA00005968"/>
    </source>
</evidence>
<evidence type="ECO:0000259" key="4">
    <source>
        <dbReference type="SMART" id="SM00460"/>
    </source>
</evidence>
<feature type="binding site" evidence="3">
    <location>
        <position position="470"/>
    </location>
    <ligand>
        <name>Ca(2+)</name>
        <dbReference type="ChEBI" id="CHEBI:29108"/>
    </ligand>
</feature>
<dbReference type="FunFam" id="2.60.40.10:FF:000090">
    <property type="entry name" value="Protein-glutamine gamma-glutamyltransferase 2"/>
    <property type="match status" value="1"/>
</dbReference>
<feature type="domain" description="Transglutaminase-like" evidence="4">
    <location>
        <begin position="274"/>
        <end position="371"/>
    </location>
</feature>
<dbReference type="OrthoDB" id="437511at2759"/>
<dbReference type="GO" id="GO:0003810">
    <property type="term" value="F:protein-glutamine gamma-glutamyltransferase activity"/>
    <property type="evidence" value="ECO:0007669"/>
    <property type="project" value="InterPro"/>
</dbReference>
<feature type="active site" evidence="2">
    <location>
        <position position="368"/>
    </location>
</feature>
<evidence type="ECO:0000256" key="2">
    <source>
        <dbReference type="PIRSR" id="PIRSR000459-1"/>
    </source>
</evidence>
<dbReference type="InterPro" id="IPR038765">
    <property type="entry name" value="Papain-like_cys_pep_sf"/>
</dbReference>
<dbReference type="InterPro" id="IPR036238">
    <property type="entry name" value="Transglutaminase_C_sf"/>
</dbReference>
<dbReference type="Pfam" id="PF00868">
    <property type="entry name" value="Transglut_N"/>
    <property type="match status" value="1"/>
</dbReference>
<dbReference type="InterPro" id="IPR036985">
    <property type="entry name" value="Transglutaminase-like_sf"/>
</dbReference>
<dbReference type="Pfam" id="PF00927">
    <property type="entry name" value="Transglut_C"/>
    <property type="match status" value="2"/>
</dbReference>
<protein>
    <recommendedName>
        <fullName evidence="4">Transglutaminase-like domain-containing protein</fullName>
    </recommendedName>
</protein>
<dbReference type="SUPFAM" id="SSF54001">
    <property type="entry name" value="Cysteine proteinases"/>
    <property type="match status" value="1"/>
</dbReference>
<keyword evidence="3" id="KW-0106">Calcium</keyword>
<feature type="binding site" evidence="3">
    <location>
        <position position="408"/>
    </location>
    <ligand>
        <name>Ca(2+)</name>
        <dbReference type="ChEBI" id="CHEBI:29108"/>
    </ligand>
</feature>
<dbReference type="FunFam" id="3.90.260.10:FF:000002">
    <property type="entry name" value="Erythrocyte membrane protein band 4.2"/>
    <property type="match status" value="1"/>
</dbReference>
<dbReference type="Pfam" id="PF01841">
    <property type="entry name" value="Transglut_core"/>
    <property type="match status" value="1"/>
</dbReference>
<comment type="cofactor">
    <cofactor evidence="3">
        <name>Ca(2+)</name>
        <dbReference type="ChEBI" id="CHEBI:29108"/>
    </cofactor>
    <text evidence="3">Binds 1 Ca(2+) ion per subunit.</text>
</comment>
<dbReference type="PANTHER" id="PTHR11590:SF52">
    <property type="entry name" value="HEMOCYTE PROTEIN-GLUTAMINE GAMMA-GLUTAMYLTRANSFERASE-LIKE PROTEIN"/>
    <property type="match status" value="1"/>
</dbReference>
<dbReference type="GO" id="GO:0046872">
    <property type="term" value="F:metal ion binding"/>
    <property type="evidence" value="ECO:0007669"/>
    <property type="project" value="UniProtKB-KW"/>
</dbReference>
<organism evidence="5 6">
    <name type="scientific">Psylliodes chrysocephalus</name>
    <dbReference type="NCBI Taxonomy" id="3402493"/>
    <lineage>
        <taxon>Eukaryota</taxon>
        <taxon>Metazoa</taxon>
        <taxon>Ecdysozoa</taxon>
        <taxon>Arthropoda</taxon>
        <taxon>Hexapoda</taxon>
        <taxon>Insecta</taxon>
        <taxon>Pterygota</taxon>
        <taxon>Neoptera</taxon>
        <taxon>Endopterygota</taxon>
        <taxon>Coleoptera</taxon>
        <taxon>Polyphaga</taxon>
        <taxon>Cucujiformia</taxon>
        <taxon>Chrysomeloidea</taxon>
        <taxon>Chrysomelidae</taxon>
        <taxon>Galerucinae</taxon>
        <taxon>Alticini</taxon>
        <taxon>Psylliodes</taxon>
    </lineage>
</organism>
<comment type="similarity">
    <text evidence="1">Belongs to the transglutaminase superfamily. Transglutaminase family.</text>
</comment>
<feature type="binding site" evidence="3">
    <location>
        <position position="465"/>
    </location>
    <ligand>
        <name>Ca(2+)</name>
        <dbReference type="ChEBI" id="CHEBI:29108"/>
    </ligand>
</feature>
<sequence>MEPMTVTGVDFFCQENAKGHHTDEYDLTKGETPTPILRRGEIFKLGINLNRAYDTEKDVIRVSFGFGEKPNVVLGTKAVRPVMPNLKHFPKDPHVWGVMLKENKGTSVVINVRIPPYVQIGIWACHIITTIAGQKGVRKDYKVEDDVYIIFNPWCPEDGVYMENEEERNEYVMNETGKIWTGTFKKPTGKHWIFGQFDEISLPTAIFLLEKSGLATAQRGNPVMISRAISAMINAVGDGGLLEGRWDGDYSDGTSPFSWAGSTSIMEQYLTTDGTPVKYGQCWVYAATTVTVCRAIGLPCRATTNYVSAHDTNSSLTVDKYFDIFGEKIENGPDGACKDSCWNFHVWNDVWMSRPELPVGYGGWQVIDATPQELSDNSMRCGPASVVAVKKGEVGHLYDTPFVFSEVNADIMHFQEDEDSDWGFSRTSVNQYHVGRMILTKKLGPTDDSGDSDYIDITHLYKNKEGTESERLAVFNAVRGVPKAQHIYHLPNKGEEDVSFDLLDIDTVPLGHKFTALVKVENKSTAERTVKITLSATSVYYMGNIANDLKKSRGVIKLKPGQKETVRLEVLPAVYLGKLVDHYFVKIYSIANVEETKQVWSEEDDFCLSVPDVVIDAPKVAKTGEKCNVKFSFKNPLDMPLTECTYTIEGPGVSKAKENKFRDVKPNEVVTLSESFTAKKAGVKKIVVNFNSKQVHNIHGTSDITLT</sequence>
<dbReference type="AlphaFoldDB" id="A0A9P0CZB0"/>
<dbReference type="InterPro" id="IPR008958">
    <property type="entry name" value="Transglutaminase_C"/>
</dbReference>
<dbReference type="Proteomes" id="UP001153636">
    <property type="component" value="Chromosome 3"/>
</dbReference>
<accession>A0A9P0CZB0</accession>
<reference evidence="5" key="1">
    <citation type="submission" date="2022-01" db="EMBL/GenBank/DDBJ databases">
        <authorList>
            <person name="King R."/>
        </authorList>
    </citation>
    <scope>NUCLEOTIDE SEQUENCE</scope>
</reference>
<evidence type="ECO:0000256" key="3">
    <source>
        <dbReference type="PIRSR" id="PIRSR000459-2"/>
    </source>
</evidence>
<dbReference type="PIRSF" id="PIRSF000459">
    <property type="entry name" value="TGM_EBP42"/>
    <property type="match status" value="1"/>
</dbReference>
<feature type="active site" evidence="2">
    <location>
        <position position="345"/>
    </location>
</feature>
<dbReference type="InterPro" id="IPR050779">
    <property type="entry name" value="Transglutaminase"/>
</dbReference>
<evidence type="ECO:0000313" key="6">
    <source>
        <dbReference type="Proteomes" id="UP001153636"/>
    </source>
</evidence>
<dbReference type="InterPro" id="IPR002931">
    <property type="entry name" value="Transglutaminase-like"/>
</dbReference>
<dbReference type="Gene3D" id="3.90.260.10">
    <property type="entry name" value="Transglutaminase-like"/>
    <property type="match status" value="1"/>
</dbReference>
<dbReference type="InterPro" id="IPR023608">
    <property type="entry name" value="Transglutaminase_animal"/>
</dbReference>
<dbReference type="EMBL" id="OV651815">
    <property type="protein sequence ID" value="CAH1108988.1"/>
    <property type="molecule type" value="Genomic_DNA"/>
</dbReference>
<dbReference type="InterPro" id="IPR013783">
    <property type="entry name" value="Ig-like_fold"/>
</dbReference>
<dbReference type="SMART" id="SM00460">
    <property type="entry name" value="TGc"/>
    <property type="match status" value="1"/>
</dbReference>